<dbReference type="AlphaFoldDB" id="A0A367YSX3"/>
<dbReference type="Proteomes" id="UP000252770">
    <property type="component" value="Unassembled WGS sequence"/>
</dbReference>
<organism evidence="2 3">
    <name type="scientific">Desertihabitans brevis</name>
    <dbReference type="NCBI Taxonomy" id="2268447"/>
    <lineage>
        <taxon>Bacteria</taxon>
        <taxon>Bacillati</taxon>
        <taxon>Actinomycetota</taxon>
        <taxon>Actinomycetes</taxon>
        <taxon>Propionibacteriales</taxon>
        <taxon>Propionibacteriaceae</taxon>
        <taxon>Desertihabitans</taxon>
    </lineage>
</organism>
<sequence>MDWAHDLLLLLHLVGFAALFGGAFVQLRDREPVVNAAMLHGALTQLVSGLALVGVNEAGDVDVNHVKIGIKLVVTLLVTVLVVLNRRFDSIPKGLWAIILLLTLGNAALAVLW</sequence>
<gene>
    <name evidence="2" type="ORF">DT076_13270</name>
</gene>
<evidence type="ECO:0000313" key="3">
    <source>
        <dbReference type="Proteomes" id="UP000252770"/>
    </source>
</evidence>
<evidence type="ECO:0000313" key="2">
    <source>
        <dbReference type="EMBL" id="RCK68890.1"/>
    </source>
</evidence>
<feature type="transmembrane region" description="Helical" evidence="1">
    <location>
        <begin position="7"/>
        <end position="27"/>
    </location>
</feature>
<protein>
    <recommendedName>
        <fullName evidence="4">Integral membrane protein</fullName>
    </recommendedName>
</protein>
<evidence type="ECO:0008006" key="4">
    <source>
        <dbReference type="Google" id="ProtNLM"/>
    </source>
</evidence>
<reference evidence="2 3" key="1">
    <citation type="submission" date="2018-07" db="EMBL/GenBank/DDBJ databases">
        <title>Desertimonas flava gen. nov. sp. nov.</title>
        <authorList>
            <person name="Liu S."/>
        </authorList>
    </citation>
    <scope>NUCLEOTIDE SEQUENCE [LARGE SCALE GENOMIC DNA]</scope>
    <source>
        <strain evidence="2 3">16Sb5-5</strain>
    </source>
</reference>
<dbReference type="EMBL" id="QOUI01000008">
    <property type="protein sequence ID" value="RCK68890.1"/>
    <property type="molecule type" value="Genomic_DNA"/>
</dbReference>
<proteinExistence type="predicted"/>
<evidence type="ECO:0000256" key="1">
    <source>
        <dbReference type="SAM" id="Phobius"/>
    </source>
</evidence>
<keyword evidence="3" id="KW-1185">Reference proteome</keyword>
<keyword evidence="1" id="KW-0812">Transmembrane</keyword>
<accession>A0A367YSX3</accession>
<name>A0A367YSX3_9ACTN</name>
<feature type="transmembrane region" description="Helical" evidence="1">
    <location>
        <begin position="33"/>
        <end position="56"/>
    </location>
</feature>
<feature type="transmembrane region" description="Helical" evidence="1">
    <location>
        <begin position="94"/>
        <end position="112"/>
    </location>
</feature>
<comment type="caution">
    <text evidence="2">The sequence shown here is derived from an EMBL/GenBank/DDBJ whole genome shotgun (WGS) entry which is preliminary data.</text>
</comment>
<keyword evidence="1" id="KW-0472">Membrane</keyword>
<feature type="transmembrane region" description="Helical" evidence="1">
    <location>
        <begin position="68"/>
        <end position="88"/>
    </location>
</feature>
<keyword evidence="1" id="KW-1133">Transmembrane helix</keyword>